<evidence type="ECO:0000256" key="2">
    <source>
        <dbReference type="ARBA" id="ARBA00007783"/>
    </source>
</evidence>
<gene>
    <name evidence="10" type="ORF">CO165_01665</name>
</gene>
<dbReference type="InterPro" id="IPR013525">
    <property type="entry name" value="ABC2_TM"/>
</dbReference>
<evidence type="ECO:0000256" key="4">
    <source>
        <dbReference type="ARBA" id="ARBA00022475"/>
    </source>
</evidence>
<dbReference type="GO" id="GO:0015920">
    <property type="term" value="P:lipopolysaccharide transport"/>
    <property type="evidence" value="ECO:0007669"/>
    <property type="project" value="TreeGrafter"/>
</dbReference>
<comment type="caution">
    <text evidence="10">The sequence shown here is derived from an EMBL/GenBank/DDBJ whole genome shotgun (WGS) entry which is preliminary data.</text>
</comment>
<keyword evidence="7 8" id="KW-0472">Membrane</keyword>
<evidence type="ECO:0000256" key="6">
    <source>
        <dbReference type="ARBA" id="ARBA00022989"/>
    </source>
</evidence>
<reference evidence="11" key="1">
    <citation type="submission" date="2017-09" db="EMBL/GenBank/DDBJ databases">
        <title>Depth-based differentiation of microbial function through sediment-hosted aquifers and enrichment of novel symbionts in the deep terrestrial subsurface.</title>
        <authorList>
            <person name="Probst A.J."/>
            <person name="Ladd B."/>
            <person name="Jarett J.K."/>
            <person name="Geller-Mcgrath D.E."/>
            <person name="Sieber C.M.K."/>
            <person name="Emerson J.B."/>
            <person name="Anantharaman K."/>
            <person name="Thomas B.C."/>
            <person name="Malmstrom R."/>
            <person name="Stieglmeier M."/>
            <person name="Klingl A."/>
            <person name="Woyke T."/>
            <person name="Ryan C.M."/>
            <person name="Banfield J.F."/>
        </authorList>
    </citation>
    <scope>NUCLEOTIDE SEQUENCE [LARGE SCALE GENOMIC DNA]</scope>
</reference>
<evidence type="ECO:0000259" key="9">
    <source>
        <dbReference type="Pfam" id="PF01061"/>
    </source>
</evidence>
<evidence type="ECO:0000313" key="10">
    <source>
        <dbReference type="EMBL" id="PJA55801.1"/>
    </source>
</evidence>
<dbReference type="Pfam" id="PF01061">
    <property type="entry name" value="ABC2_membrane"/>
    <property type="match status" value="1"/>
</dbReference>
<keyword evidence="6 8" id="KW-1133">Transmembrane helix</keyword>
<name>A0A2M7XYI4_9BACT</name>
<evidence type="ECO:0000256" key="7">
    <source>
        <dbReference type="ARBA" id="ARBA00023136"/>
    </source>
</evidence>
<feature type="transmembrane region" description="Helical" evidence="8">
    <location>
        <begin position="175"/>
        <end position="194"/>
    </location>
</feature>
<dbReference type="AlphaFoldDB" id="A0A2M7XYI4"/>
<comment type="similarity">
    <text evidence="2">Belongs to the ABC-2 integral membrane protein family.</text>
</comment>
<feature type="transmembrane region" description="Helical" evidence="8">
    <location>
        <begin position="119"/>
        <end position="137"/>
    </location>
</feature>
<feature type="transmembrane region" description="Helical" evidence="8">
    <location>
        <begin position="84"/>
        <end position="107"/>
    </location>
</feature>
<keyword evidence="3" id="KW-0813">Transport</keyword>
<evidence type="ECO:0000313" key="11">
    <source>
        <dbReference type="Proteomes" id="UP000229647"/>
    </source>
</evidence>
<accession>A0A2M7XYI4</accession>
<evidence type="ECO:0000256" key="5">
    <source>
        <dbReference type="ARBA" id="ARBA00022692"/>
    </source>
</evidence>
<keyword evidence="4" id="KW-1003">Cell membrane</keyword>
<dbReference type="PANTHER" id="PTHR30413">
    <property type="entry name" value="INNER MEMBRANE TRANSPORT PERMEASE"/>
    <property type="match status" value="1"/>
</dbReference>
<evidence type="ECO:0000256" key="1">
    <source>
        <dbReference type="ARBA" id="ARBA00004429"/>
    </source>
</evidence>
<feature type="transmembrane region" description="Helical" evidence="8">
    <location>
        <begin position="12"/>
        <end position="36"/>
    </location>
</feature>
<feature type="transmembrane region" description="Helical" evidence="8">
    <location>
        <begin position="57"/>
        <end position="78"/>
    </location>
</feature>
<dbReference type="Proteomes" id="UP000229647">
    <property type="component" value="Unassembled WGS sequence"/>
</dbReference>
<protein>
    <recommendedName>
        <fullName evidence="9">ABC-2 type transporter transmembrane domain-containing protein</fullName>
    </recommendedName>
</protein>
<proteinExistence type="inferred from homology"/>
<organism evidence="10 11">
    <name type="scientific">Candidatus Roizmanbacteria bacterium CG_4_9_14_3_um_filter_33_18</name>
    <dbReference type="NCBI Taxonomy" id="1974841"/>
    <lineage>
        <taxon>Bacteria</taxon>
        <taxon>Candidatus Roizmaniibacteriota</taxon>
    </lineage>
</organism>
<dbReference type="PANTHER" id="PTHR30413:SF8">
    <property type="entry name" value="TRANSPORT PERMEASE PROTEIN"/>
    <property type="match status" value="1"/>
</dbReference>
<dbReference type="GO" id="GO:0005886">
    <property type="term" value="C:plasma membrane"/>
    <property type="evidence" value="ECO:0007669"/>
    <property type="project" value="UniProtKB-SubCell"/>
</dbReference>
<keyword evidence="5 8" id="KW-0812">Transmembrane</keyword>
<dbReference type="EMBL" id="PFWL01000074">
    <property type="protein sequence ID" value="PJA55801.1"/>
    <property type="molecule type" value="Genomic_DNA"/>
</dbReference>
<sequence length="205" mass="23882">MKMTGIGVPYPIYLYAGLLPWLFFANSIASAMGALTNNSSLIKKIYFPREILILSTLLAKVFDFSLAIIIFIILMIFFKVPFTVYMLLFFPIFLLQFIFTYGLSLLLSALNLFYRDIQYLFDLIMTLWFYLTPVIYATEFFPQEYRYIFKINPMSVFINAYRQVLFNGTFPNWESLGIGFFVSIGLYVTAHNIFKKLEGMFADVV</sequence>
<dbReference type="GO" id="GO:0140359">
    <property type="term" value="F:ABC-type transporter activity"/>
    <property type="evidence" value="ECO:0007669"/>
    <property type="project" value="InterPro"/>
</dbReference>
<evidence type="ECO:0000256" key="3">
    <source>
        <dbReference type="ARBA" id="ARBA00022448"/>
    </source>
</evidence>
<comment type="subcellular location">
    <subcellularLocation>
        <location evidence="1">Cell inner membrane</location>
        <topology evidence="1">Multi-pass membrane protein</topology>
    </subcellularLocation>
</comment>
<evidence type="ECO:0000256" key="8">
    <source>
        <dbReference type="SAM" id="Phobius"/>
    </source>
</evidence>
<feature type="domain" description="ABC-2 type transporter transmembrane" evidence="9">
    <location>
        <begin position="12"/>
        <end position="166"/>
    </location>
</feature>